<comment type="caution">
    <text evidence="2">The sequence shown here is derived from an EMBL/GenBank/DDBJ whole genome shotgun (WGS) entry which is preliminary data.</text>
</comment>
<dbReference type="PANTHER" id="PTHR34009:SF2">
    <property type="entry name" value="PROTEIN STAR"/>
    <property type="match status" value="1"/>
</dbReference>
<protein>
    <recommendedName>
        <fullName evidence="1">Methyltransferase FkbM domain-containing protein</fullName>
    </recommendedName>
</protein>
<dbReference type="GO" id="GO:0005794">
    <property type="term" value="C:Golgi apparatus"/>
    <property type="evidence" value="ECO:0007669"/>
    <property type="project" value="TreeGrafter"/>
</dbReference>
<dbReference type="GO" id="GO:0016197">
    <property type="term" value="P:endosomal transport"/>
    <property type="evidence" value="ECO:0007669"/>
    <property type="project" value="TreeGrafter"/>
</dbReference>
<dbReference type="AlphaFoldDB" id="A0AA36MVY1"/>
<dbReference type="SUPFAM" id="SSF53335">
    <property type="entry name" value="S-adenosyl-L-methionine-dependent methyltransferases"/>
    <property type="match status" value="1"/>
</dbReference>
<evidence type="ECO:0000313" key="2">
    <source>
        <dbReference type="EMBL" id="CAJ1381841.1"/>
    </source>
</evidence>
<organism evidence="2 3">
    <name type="scientific">Effrenium voratum</name>
    <dbReference type="NCBI Taxonomy" id="2562239"/>
    <lineage>
        <taxon>Eukaryota</taxon>
        <taxon>Sar</taxon>
        <taxon>Alveolata</taxon>
        <taxon>Dinophyceae</taxon>
        <taxon>Suessiales</taxon>
        <taxon>Symbiodiniaceae</taxon>
        <taxon>Effrenium</taxon>
    </lineage>
</organism>
<dbReference type="InterPro" id="IPR029063">
    <property type="entry name" value="SAM-dependent_MTases_sf"/>
</dbReference>
<feature type="non-terminal residue" evidence="2">
    <location>
        <position position="1"/>
    </location>
</feature>
<reference evidence="2" key="1">
    <citation type="submission" date="2023-08" db="EMBL/GenBank/DDBJ databases">
        <authorList>
            <person name="Chen Y."/>
            <person name="Shah S."/>
            <person name="Dougan E. K."/>
            <person name="Thang M."/>
            <person name="Chan C."/>
        </authorList>
    </citation>
    <scope>NUCLEOTIDE SEQUENCE</scope>
</reference>
<feature type="domain" description="Methyltransferase FkbM" evidence="1">
    <location>
        <begin position="248"/>
        <end position="409"/>
    </location>
</feature>
<dbReference type="GO" id="GO:0031902">
    <property type="term" value="C:late endosome membrane"/>
    <property type="evidence" value="ECO:0007669"/>
    <property type="project" value="TreeGrafter"/>
</dbReference>
<dbReference type="PANTHER" id="PTHR34009">
    <property type="entry name" value="PROTEIN STAR"/>
    <property type="match status" value="1"/>
</dbReference>
<dbReference type="Proteomes" id="UP001178507">
    <property type="component" value="Unassembled WGS sequence"/>
</dbReference>
<evidence type="ECO:0000259" key="1">
    <source>
        <dbReference type="Pfam" id="PF05050"/>
    </source>
</evidence>
<dbReference type="EMBL" id="CAUJNA010000846">
    <property type="protein sequence ID" value="CAJ1381841.1"/>
    <property type="molecule type" value="Genomic_DNA"/>
</dbReference>
<evidence type="ECO:0000313" key="3">
    <source>
        <dbReference type="Proteomes" id="UP001178507"/>
    </source>
</evidence>
<dbReference type="GO" id="GO:0006888">
    <property type="term" value="P:endoplasmic reticulum to Golgi vesicle-mediated transport"/>
    <property type="evidence" value="ECO:0007669"/>
    <property type="project" value="TreeGrafter"/>
</dbReference>
<dbReference type="InterPro" id="IPR006342">
    <property type="entry name" value="FkbM_mtfrase"/>
</dbReference>
<accession>A0AA36MVY1</accession>
<dbReference type="Gene3D" id="3.40.50.150">
    <property type="entry name" value="Vaccinia Virus protein VP39"/>
    <property type="match status" value="1"/>
</dbReference>
<gene>
    <name evidence="2" type="ORF">EVOR1521_LOCUS9401</name>
</gene>
<dbReference type="Pfam" id="PF05050">
    <property type="entry name" value="Methyltransf_21"/>
    <property type="match status" value="1"/>
</dbReference>
<proteinExistence type="predicted"/>
<dbReference type="GO" id="GO:0005886">
    <property type="term" value="C:plasma membrane"/>
    <property type="evidence" value="ECO:0007669"/>
    <property type="project" value="TreeGrafter"/>
</dbReference>
<keyword evidence="3" id="KW-1185">Reference proteome</keyword>
<dbReference type="GO" id="GO:0005789">
    <property type="term" value="C:endoplasmic reticulum membrane"/>
    <property type="evidence" value="ECO:0007669"/>
    <property type="project" value="TreeGrafter"/>
</dbReference>
<sequence length="433" mass="49366">KSPPSRSRLDRMRHGFGTPKGTGSAFLWGSFAFLCAGDGTADCRRVGPCGESFGCSFQDWLEVEEGNATTRLCLREAYRCAVLDAQALAEGCRPGLLRVLLSGIDQALKRCEELIPCFVEVEHVYSQVLALWRDVPHWDRHWSLQSLRQKVEMRYDREMGIKDLRNVCIEWLRKAAQLEARVTWIGEPYIQERVRKEWLPSWISSCKEPSCQVVPDWVVCAMSSTSQLAQDLWVLSRLGHVRHGAFLEIGANHPETMSNTFLLEQAGWQGLCVEPFPRGDWSTRTAKLVIAAVGDGERQRFLLPGSVWGGLLQSMDASNLQRLERDYPREKLLMGEVETRSISDILKDWLPGAEQQVIHFLSIDTEGSELEILRSFPFDRYLPLAVAVEHLHMEPKKSETRAFMEEQGYFLDVEASHDDLFLLRDVHKYSPVD</sequence>
<dbReference type="InterPro" id="IPR053202">
    <property type="entry name" value="EGF_Rcpt_Signaling_Reg"/>
</dbReference>
<name>A0AA36MVY1_9DINO</name>